<organism evidence="2 3">
    <name type="scientific">Sporichthya brevicatena</name>
    <dbReference type="NCBI Taxonomy" id="171442"/>
    <lineage>
        <taxon>Bacteria</taxon>
        <taxon>Bacillati</taxon>
        <taxon>Actinomycetota</taxon>
        <taxon>Actinomycetes</taxon>
        <taxon>Sporichthyales</taxon>
        <taxon>Sporichthyaceae</taxon>
        <taxon>Sporichthya</taxon>
    </lineage>
</organism>
<feature type="region of interest" description="Disordered" evidence="1">
    <location>
        <begin position="261"/>
        <end position="305"/>
    </location>
</feature>
<keyword evidence="3" id="KW-1185">Reference proteome</keyword>
<dbReference type="EMBL" id="BAAAHE010000019">
    <property type="protein sequence ID" value="GAA0621275.1"/>
    <property type="molecule type" value="Genomic_DNA"/>
</dbReference>
<gene>
    <name evidence="2" type="ORF">GCM10009547_24940</name>
</gene>
<reference evidence="3" key="1">
    <citation type="journal article" date="2019" name="Int. J. Syst. Evol. Microbiol.">
        <title>The Global Catalogue of Microorganisms (GCM) 10K type strain sequencing project: providing services to taxonomists for standard genome sequencing and annotation.</title>
        <authorList>
            <consortium name="The Broad Institute Genomics Platform"/>
            <consortium name="The Broad Institute Genome Sequencing Center for Infectious Disease"/>
            <person name="Wu L."/>
            <person name="Ma J."/>
        </authorList>
    </citation>
    <scope>NUCLEOTIDE SEQUENCE [LARGE SCALE GENOMIC DNA]</scope>
    <source>
        <strain evidence="3">JCM 10671</strain>
    </source>
</reference>
<comment type="caution">
    <text evidence="2">The sequence shown here is derived from an EMBL/GenBank/DDBJ whole genome shotgun (WGS) entry which is preliminary data.</text>
</comment>
<dbReference type="RefSeq" id="WP_344605147.1">
    <property type="nucleotide sequence ID" value="NZ_BAAAHE010000019.1"/>
</dbReference>
<feature type="compositionally biased region" description="Low complexity" evidence="1">
    <location>
        <begin position="261"/>
        <end position="279"/>
    </location>
</feature>
<dbReference type="Gene3D" id="1.25.40.10">
    <property type="entry name" value="Tetratricopeptide repeat domain"/>
    <property type="match status" value="1"/>
</dbReference>
<accession>A0ABP3RYV9</accession>
<evidence type="ECO:0000313" key="3">
    <source>
        <dbReference type="Proteomes" id="UP001500957"/>
    </source>
</evidence>
<sequence length="331" mass="35103">MPAGPAVAPDVTGEELDKAVVRELSTLRAEAAESAAKHLVMVARLLDEEPDLAYAHAEAARKHGPRVAVIREAFGIAAYRCEKYAEALAELRAARRISGDQEHWPMMADCERALGRPEKALQMAAAPEVAKLSKAGKVEMRIVAAGARSDLGQLEAAVVTLQSPELTDPRPSDWSARLKFAYAAALEAVGREDEARVWYGRAAAADPDGLTDAAERLAELDGIVFLPDEEGAEFAAEVGDAEVGDAEPVVVDVEVELEVVGEAPVGQPEPEPEPLAATPEPEPEPEPVAVVEEPPAPAQVEVEEPPAADAEFSQIALFFSDDGGGSRWEGV</sequence>
<evidence type="ECO:0000256" key="1">
    <source>
        <dbReference type="SAM" id="MobiDB-lite"/>
    </source>
</evidence>
<evidence type="ECO:0000313" key="2">
    <source>
        <dbReference type="EMBL" id="GAA0621275.1"/>
    </source>
</evidence>
<name>A0ABP3RYV9_9ACTN</name>
<dbReference type="InterPro" id="IPR011990">
    <property type="entry name" value="TPR-like_helical_dom_sf"/>
</dbReference>
<proteinExistence type="predicted"/>
<protein>
    <recommendedName>
        <fullName evidence="4">Tetratricopeptide repeat protein</fullName>
    </recommendedName>
</protein>
<evidence type="ECO:0008006" key="4">
    <source>
        <dbReference type="Google" id="ProtNLM"/>
    </source>
</evidence>
<dbReference type="SUPFAM" id="SSF48452">
    <property type="entry name" value="TPR-like"/>
    <property type="match status" value="1"/>
</dbReference>
<dbReference type="Proteomes" id="UP001500957">
    <property type="component" value="Unassembled WGS sequence"/>
</dbReference>